<name>A0A1P8WJN2_9PLAN</name>
<accession>A0A1P8WJN2</accession>
<dbReference type="Proteomes" id="UP000187735">
    <property type="component" value="Chromosome"/>
</dbReference>
<keyword evidence="4" id="KW-1185">Reference proteome</keyword>
<evidence type="ECO:0000256" key="2">
    <source>
        <dbReference type="SAM" id="SignalP"/>
    </source>
</evidence>
<organism evidence="3 4">
    <name type="scientific">Fuerstiella marisgermanici</name>
    <dbReference type="NCBI Taxonomy" id="1891926"/>
    <lineage>
        <taxon>Bacteria</taxon>
        <taxon>Pseudomonadati</taxon>
        <taxon>Planctomycetota</taxon>
        <taxon>Planctomycetia</taxon>
        <taxon>Planctomycetales</taxon>
        <taxon>Planctomycetaceae</taxon>
        <taxon>Fuerstiella</taxon>
    </lineage>
</organism>
<feature type="compositionally biased region" description="Polar residues" evidence="1">
    <location>
        <begin position="279"/>
        <end position="292"/>
    </location>
</feature>
<feature type="signal peptide" evidence="2">
    <location>
        <begin position="1"/>
        <end position="23"/>
    </location>
</feature>
<feature type="region of interest" description="Disordered" evidence="1">
    <location>
        <begin position="339"/>
        <end position="461"/>
    </location>
</feature>
<evidence type="ECO:0000256" key="1">
    <source>
        <dbReference type="SAM" id="MobiDB-lite"/>
    </source>
</evidence>
<keyword evidence="2" id="KW-0732">Signal</keyword>
<evidence type="ECO:0000313" key="3">
    <source>
        <dbReference type="EMBL" id="APZ94274.1"/>
    </source>
</evidence>
<evidence type="ECO:0000313" key="4">
    <source>
        <dbReference type="Proteomes" id="UP000187735"/>
    </source>
</evidence>
<feature type="compositionally biased region" description="Polar residues" evidence="1">
    <location>
        <begin position="342"/>
        <end position="368"/>
    </location>
</feature>
<dbReference type="AlphaFoldDB" id="A0A1P8WJN2"/>
<dbReference type="RefSeq" id="WP_077025607.1">
    <property type="nucleotide sequence ID" value="NZ_CP017641.1"/>
</dbReference>
<reference evidence="3 4" key="1">
    <citation type="journal article" date="2016" name="Front. Microbiol.">
        <title>Fuerstia marisgermanicae gen. nov., sp. nov., an Unusual Member of the Phylum Planctomycetes from the German Wadden Sea.</title>
        <authorList>
            <person name="Kohn T."/>
            <person name="Heuer A."/>
            <person name="Jogler M."/>
            <person name="Vollmers J."/>
            <person name="Boedeker C."/>
            <person name="Bunk B."/>
            <person name="Rast P."/>
            <person name="Borchert D."/>
            <person name="Glockner I."/>
            <person name="Freese H.M."/>
            <person name="Klenk H.P."/>
            <person name="Overmann J."/>
            <person name="Kaster A.K."/>
            <person name="Rohde M."/>
            <person name="Wiegand S."/>
            <person name="Jogler C."/>
        </authorList>
    </citation>
    <scope>NUCLEOTIDE SEQUENCE [LARGE SCALE GENOMIC DNA]</scope>
    <source>
        <strain evidence="3 4">NH11</strain>
    </source>
</reference>
<dbReference type="KEGG" id="fmr:Fuma_03900"/>
<proteinExistence type="predicted"/>
<dbReference type="EMBL" id="CP017641">
    <property type="protein sequence ID" value="APZ94274.1"/>
    <property type="molecule type" value="Genomic_DNA"/>
</dbReference>
<gene>
    <name evidence="3" type="ORF">Fuma_03900</name>
</gene>
<feature type="compositionally biased region" description="Polar residues" evidence="1">
    <location>
        <begin position="307"/>
        <end position="316"/>
    </location>
</feature>
<sequence precursor="true">MDASILRFSLVTLSLFISTGAGFQTPNFTVTAPTAEIAQKVGEAAEVYRRDLAVFWLDQPLPNWSRPCKLRVRPGSMGAGGETRFQFVGNEVLNWDMYVQGSLERILDSVLPHEVNHTIFACHFRRPLPRWADEGAATLFEHRSEQVKQLSLLNQVINSDREFINLDKLLTMKEYPKGYRPMLIMYSEGYALADFLVQQGGRKKYLQFLEDGNRLGWTKAIKKNYHHGGVESLETNWKGWVLAGMPKLNTPTGDMLASAAVVRGQDAARPAILDEYASNATVRSQSPDSETQTDIDRAATPTGEFNAPQNQTQQRTVAMHSDAASSATGLFRELPQQDLAATPQQRTVNESSNSASRSEQPYRSSTFQAPAPTAVDKTVLPQRPPVDRRRVPTNRQAQPPSAPYFSPSGLPRRTGFEATGTGPVKESNLQRNQRKHLPQEREAVTGSTPQWAGFPRQKELF</sequence>
<feature type="region of interest" description="Disordered" evidence="1">
    <location>
        <begin position="279"/>
        <end position="325"/>
    </location>
</feature>
<evidence type="ECO:0008006" key="5">
    <source>
        <dbReference type="Google" id="ProtNLM"/>
    </source>
</evidence>
<protein>
    <recommendedName>
        <fullName evidence="5">Peptidase MA-like domain-containing protein</fullName>
    </recommendedName>
</protein>
<dbReference type="OrthoDB" id="260154at2"/>
<feature type="chain" id="PRO_5012410892" description="Peptidase MA-like domain-containing protein" evidence="2">
    <location>
        <begin position="24"/>
        <end position="461"/>
    </location>
</feature>